<dbReference type="AlphaFoldDB" id="A0A078AN00"/>
<dbReference type="EMBL" id="CCKQ01011935">
    <property type="protein sequence ID" value="CDW83534.1"/>
    <property type="molecule type" value="Genomic_DNA"/>
</dbReference>
<dbReference type="InterPro" id="IPR052096">
    <property type="entry name" value="Endocannabinoid_amidase"/>
</dbReference>
<dbReference type="InterPro" id="IPR036928">
    <property type="entry name" value="AS_sf"/>
</dbReference>
<feature type="domain" description="Amidase" evidence="1">
    <location>
        <begin position="64"/>
        <end position="192"/>
    </location>
</feature>
<accession>A0A078AN00</accession>
<keyword evidence="3" id="KW-1185">Reference proteome</keyword>
<dbReference type="OrthoDB" id="6428749at2759"/>
<evidence type="ECO:0000259" key="1">
    <source>
        <dbReference type="Pfam" id="PF01425"/>
    </source>
</evidence>
<evidence type="ECO:0000313" key="2">
    <source>
        <dbReference type="EMBL" id="CDW83534.1"/>
    </source>
</evidence>
<dbReference type="SUPFAM" id="SSF75304">
    <property type="entry name" value="Amidase signature (AS) enzymes"/>
    <property type="match status" value="1"/>
</dbReference>
<dbReference type="Pfam" id="PF01425">
    <property type="entry name" value="Amidase"/>
    <property type="match status" value="1"/>
</dbReference>
<protein>
    <submittedName>
        <fullName evidence="2">Amidase family protein</fullName>
    </submittedName>
</protein>
<sequence>MLSMISHYIYPLVNQTLQANYEKNLDNNALNTSIIESNFLYFYLWKFWLIITGNKRLAYSYQQSRSKSRMAMDQVLLKRISNQSKMVDQWKQLKIDAVLVPCSPLPALKIENFKHFTVNSGGVFEYTSLFGSLYWPQGIVPVTTVKESETTSYDDEYNDAWTKIIREDIKGSAGLPVSVSVVGRPQEDELVLGVMQAIENKIKFNKMPPLK</sequence>
<evidence type="ECO:0000313" key="3">
    <source>
        <dbReference type="Proteomes" id="UP000039865"/>
    </source>
</evidence>
<dbReference type="PANTHER" id="PTHR45847">
    <property type="entry name" value="FATTY ACID AMIDE HYDROLASE"/>
    <property type="match status" value="1"/>
</dbReference>
<dbReference type="InterPro" id="IPR023631">
    <property type="entry name" value="Amidase_dom"/>
</dbReference>
<dbReference type="InParanoid" id="A0A078AN00"/>
<reference evidence="2 3" key="1">
    <citation type="submission" date="2014-06" db="EMBL/GenBank/DDBJ databases">
        <authorList>
            <person name="Swart Estienne"/>
        </authorList>
    </citation>
    <scope>NUCLEOTIDE SEQUENCE [LARGE SCALE GENOMIC DNA]</scope>
    <source>
        <strain evidence="2 3">130c</strain>
    </source>
</reference>
<dbReference type="Proteomes" id="UP000039865">
    <property type="component" value="Unassembled WGS sequence"/>
</dbReference>
<proteinExistence type="predicted"/>
<gene>
    <name evidence="2" type="primary">Contig2544.g2730</name>
    <name evidence="2" type="ORF">STYLEM_12582</name>
</gene>
<dbReference type="GO" id="GO:0004040">
    <property type="term" value="F:amidase activity"/>
    <property type="evidence" value="ECO:0007669"/>
    <property type="project" value="TreeGrafter"/>
</dbReference>
<dbReference type="GO" id="GO:0017064">
    <property type="term" value="F:fatty acid amide hydrolase activity"/>
    <property type="evidence" value="ECO:0007669"/>
    <property type="project" value="TreeGrafter"/>
</dbReference>
<name>A0A078AN00_STYLE</name>
<dbReference type="GO" id="GO:0009062">
    <property type="term" value="P:fatty acid catabolic process"/>
    <property type="evidence" value="ECO:0007669"/>
    <property type="project" value="TreeGrafter"/>
</dbReference>
<dbReference type="PANTHER" id="PTHR45847:SF6">
    <property type="entry name" value="FATTY ACID AMIDE HYDROLASE"/>
    <property type="match status" value="1"/>
</dbReference>
<dbReference type="Gene3D" id="3.90.1300.10">
    <property type="entry name" value="Amidase signature (AS) domain"/>
    <property type="match status" value="1"/>
</dbReference>
<organism evidence="2 3">
    <name type="scientific">Stylonychia lemnae</name>
    <name type="common">Ciliate</name>
    <dbReference type="NCBI Taxonomy" id="5949"/>
    <lineage>
        <taxon>Eukaryota</taxon>
        <taxon>Sar</taxon>
        <taxon>Alveolata</taxon>
        <taxon>Ciliophora</taxon>
        <taxon>Intramacronucleata</taxon>
        <taxon>Spirotrichea</taxon>
        <taxon>Stichotrichia</taxon>
        <taxon>Sporadotrichida</taxon>
        <taxon>Oxytrichidae</taxon>
        <taxon>Stylonychinae</taxon>
        <taxon>Stylonychia</taxon>
    </lineage>
</organism>